<evidence type="ECO:0000313" key="2">
    <source>
        <dbReference type="Proteomes" id="UP000480684"/>
    </source>
</evidence>
<name>A0A7C9QTE2_9PROT</name>
<dbReference type="AlphaFoldDB" id="A0A7C9QTE2"/>
<dbReference type="EMBL" id="JAAIYP010000034">
    <property type="protein sequence ID" value="NFV80022.1"/>
    <property type="molecule type" value="Genomic_DNA"/>
</dbReference>
<accession>A0A7C9QTE2</accession>
<reference evidence="1 2" key="1">
    <citation type="submission" date="2020-02" db="EMBL/GenBank/DDBJ databases">
        <authorList>
            <person name="Dziuba M."/>
            <person name="Kuznetsov B."/>
            <person name="Mardanov A."/>
            <person name="Ravin N."/>
            <person name="Grouzdev D."/>
        </authorList>
    </citation>
    <scope>NUCLEOTIDE SEQUENCE [LARGE SCALE GENOMIC DNA]</scope>
    <source>
        <strain evidence="1 2">SpK</strain>
    </source>
</reference>
<dbReference type="Proteomes" id="UP000480684">
    <property type="component" value="Unassembled WGS sequence"/>
</dbReference>
<keyword evidence="2" id="KW-1185">Reference proteome</keyword>
<sequence>MDRVDGHTASQTPAEVVSLHATRALYAVMDMLAAARRAGDRMAIDAGEFCLEALVTTLDGVGRPALEPVREMGGNVVPFPVRRRG</sequence>
<dbReference type="RefSeq" id="WP_163677395.1">
    <property type="nucleotide sequence ID" value="NZ_JAAIYP010000034.1"/>
</dbReference>
<proteinExistence type="predicted"/>
<protein>
    <submittedName>
        <fullName evidence="1">Uncharacterized protein</fullName>
    </submittedName>
</protein>
<evidence type="ECO:0000313" key="1">
    <source>
        <dbReference type="EMBL" id="NFV80022.1"/>
    </source>
</evidence>
<gene>
    <name evidence="1" type="ORF">G4223_07860</name>
</gene>
<comment type="caution">
    <text evidence="1">The sequence shown here is derived from an EMBL/GenBank/DDBJ whole genome shotgun (WGS) entry which is preliminary data.</text>
</comment>
<organism evidence="1 2">
    <name type="scientific">Magnetospirillum aberrantis SpK</name>
    <dbReference type="NCBI Taxonomy" id="908842"/>
    <lineage>
        <taxon>Bacteria</taxon>
        <taxon>Pseudomonadati</taxon>
        <taxon>Pseudomonadota</taxon>
        <taxon>Alphaproteobacteria</taxon>
        <taxon>Rhodospirillales</taxon>
        <taxon>Rhodospirillaceae</taxon>
        <taxon>Magnetospirillum</taxon>
    </lineage>
</organism>